<feature type="region of interest" description="Disordered" evidence="1">
    <location>
        <begin position="367"/>
        <end position="401"/>
    </location>
</feature>
<organism evidence="2 3">
    <name type="scientific">Terfezia boudieri ATCC MYA-4762</name>
    <dbReference type="NCBI Taxonomy" id="1051890"/>
    <lineage>
        <taxon>Eukaryota</taxon>
        <taxon>Fungi</taxon>
        <taxon>Dikarya</taxon>
        <taxon>Ascomycota</taxon>
        <taxon>Pezizomycotina</taxon>
        <taxon>Pezizomycetes</taxon>
        <taxon>Pezizales</taxon>
        <taxon>Pezizaceae</taxon>
        <taxon>Terfezia</taxon>
    </lineage>
</organism>
<feature type="region of interest" description="Disordered" evidence="1">
    <location>
        <begin position="287"/>
        <end position="319"/>
    </location>
</feature>
<dbReference type="InParanoid" id="A0A3N4M0R0"/>
<protein>
    <submittedName>
        <fullName evidence="2">Uncharacterized protein</fullName>
    </submittedName>
</protein>
<dbReference type="AlphaFoldDB" id="A0A3N4M0R0"/>
<reference evidence="2 3" key="1">
    <citation type="journal article" date="2018" name="Nat. Ecol. Evol.">
        <title>Pezizomycetes genomes reveal the molecular basis of ectomycorrhizal truffle lifestyle.</title>
        <authorList>
            <person name="Murat C."/>
            <person name="Payen T."/>
            <person name="Noel B."/>
            <person name="Kuo A."/>
            <person name="Morin E."/>
            <person name="Chen J."/>
            <person name="Kohler A."/>
            <person name="Krizsan K."/>
            <person name="Balestrini R."/>
            <person name="Da Silva C."/>
            <person name="Montanini B."/>
            <person name="Hainaut M."/>
            <person name="Levati E."/>
            <person name="Barry K.W."/>
            <person name="Belfiori B."/>
            <person name="Cichocki N."/>
            <person name="Clum A."/>
            <person name="Dockter R.B."/>
            <person name="Fauchery L."/>
            <person name="Guy J."/>
            <person name="Iotti M."/>
            <person name="Le Tacon F."/>
            <person name="Lindquist E.A."/>
            <person name="Lipzen A."/>
            <person name="Malagnac F."/>
            <person name="Mello A."/>
            <person name="Molinier V."/>
            <person name="Miyauchi S."/>
            <person name="Poulain J."/>
            <person name="Riccioni C."/>
            <person name="Rubini A."/>
            <person name="Sitrit Y."/>
            <person name="Splivallo R."/>
            <person name="Traeger S."/>
            <person name="Wang M."/>
            <person name="Zifcakova L."/>
            <person name="Wipf D."/>
            <person name="Zambonelli A."/>
            <person name="Paolocci F."/>
            <person name="Nowrousian M."/>
            <person name="Ottonello S."/>
            <person name="Baldrian P."/>
            <person name="Spatafora J.W."/>
            <person name="Henrissat B."/>
            <person name="Nagy L.G."/>
            <person name="Aury J.M."/>
            <person name="Wincker P."/>
            <person name="Grigoriev I.V."/>
            <person name="Bonfante P."/>
            <person name="Martin F.M."/>
        </authorList>
    </citation>
    <scope>NUCLEOTIDE SEQUENCE [LARGE SCALE GENOMIC DNA]</scope>
    <source>
        <strain evidence="2 3">ATCC MYA-4762</strain>
    </source>
</reference>
<dbReference type="OrthoDB" id="6153212at2759"/>
<evidence type="ECO:0000256" key="1">
    <source>
        <dbReference type="SAM" id="MobiDB-lite"/>
    </source>
</evidence>
<feature type="region of interest" description="Disordered" evidence="1">
    <location>
        <begin position="124"/>
        <end position="164"/>
    </location>
</feature>
<proteinExistence type="predicted"/>
<dbReference type="EMBL" id="ML121534">
    <property type="protein sequence ID" value="RPB26521.1"/>
    <property type="molecule type" value="Genomic_DNA"/>
</dbReference>
<name>A0A3N4M0R0_9PEZI</name>
<keyword evidence="3" id="KW-1185">Reference proteome</keyword>
<dbReference type="Proteomes" id="UP000267821">
    <property type="component" value="Unassembled WGS sequence"/>
</dbReference>
<accession>A0A3N4M0R0</accession>
<evidence type="ECO:0000313" key="2">
    <source>
        <dbReference type="EMBL" id="RPB26521.1"/>
    </source>
</evidence>
<sequence length="401" mass="43801">MDCQRYQSSFRAASPPIEGGIHRIPLCPNSPDPGPGNHIQQPLSLSLEEYEILQYIEKSRSDFSSTENEIHHIPLCPSSPGLELRNHIWQPYSLALEEYEILQSIERPRSNSSCTEKGIHHIPSWPSSRSPDLGHHIQQPPSPAPEDMERTCSNSSSIPSSRTPDLPDFYFPTSQIHTPSLGFLELPLVNQGSLHLVNQEGVPLVNQDSVPLVNQGSLPLVNQDSVPLVNQDSVPLVNQGSLPLINQDDVPMVNQESNIDAQMSDLQQNGVDINSITTPVQEAEAAASAATRSPSKGNFRRVVSNSNRRNSVSRNRSASLSSGIRGVVFGSHGGDMPFVNLTLQDATKIMGGVAQGGHGHVRTKAQRERGAMGKRRKQLHQLEPAADVTRATGDDQTQFIS</sequence>
<evidence type="ECO:0000313" key="3">
    <source>
        <dbReference type="Proteomes" id="UP000267821"/>
    </source>
</evidence>
<gene>
    <name evidence="2" type="ORF">L211DRAFT_835342</name>
</gene>
<feature type="compositionally biased region" description="Low complexity" evidence="1">
    <location>
        <begin position="300"/>
        <end position="319"/>
    </location>
</feature>